<dbReference type="Proteomes" id="UP000609726">
    <property type="component" value="Unassembled WGS sequence"/>
</dbReference>
<protein>
    <submittedName>
        <fullName evidence="1">Uncharacterized protein</fullName>
    </submittedName>
</protein>
<name>A0ABX0NXQ5_9BURK</name>
<dbReference type="EMBL" id="WHJH01000029">
    <property type="protein sequence ID" value="NHZ91475.1"/>
    <property type="molecule type" value="Genomic_DNA"/>
</dbReference>
<evidence type="ECO:0000313" key="1">
    <source>
        <dbReference type="EMBL" id="NHZ91475.1"/>
    </source>
</evidence>
<gene>
    <name evidence="1" type="ORF">F2P45_21055</name>
</gene>
<evidence type="ECO:0000313" key="2">
    <source>
        <dbReference type="Proteomes" id="UP000609726"/>
    </source>
</evidence>
<reference evidence="1 2" key="1">
    <citation type="submission" date="2019-10" db="EMBL/GenBank/DDBJ databases">
        <title>Taxonomy of Antarctic Massilia spp.: description of Massilia rubra sp. nov., Massilia aquatica sp. nov., Massilia mucilaginosa sp. nov., Massilia frigida sp. nov. isolated from streams, lakes and regoliths.</title>
        <authorList>
            <person name="Holochova P."/>
            <person name="Sedlacek I."/>
            <person name="Kralova S."/>
            <person name="Maslanova I."/>
            <person name="Busse H.-J."/>
            <person name="Stankova E."/>
            <person name="Vrbovska V."/>
            <person name="Kovarovic V."/>
            <person name="Bartak M."/>
            <person name="Svec P."/>
            <person name="Pantucek R."/>
        </authorList>
    </citation>
    <scope>NUCLEOTIDE SEQUENCE [LARGE SCALE GENOMIC DNA]</scope>
    <source>
        <strain evidence="1 2">CCM 8733</strain>
    </source>
</reference>
<organism evidence="1 2">
    <name type="scientific">Massilia mucilaginosa</name>
    <dbReference type="NCBI Taxonomy" id="2609282"/>
    <lineage>
        <taxon>Bacteria</taxon>
        <taxon>Pseudomonadati</taxon>
        <taxon>Pseudomonadota</taxon>
        <taxon>Betaproteobacteria</taxon>
        <taxon>Burkholderiales</taxon>
        <taxon>Oxalobacteraceae</taxon>
        <taxon>Telluria group</taxon>
        <taxon>Massilia</taxon>
    </lineage>
</organism>
<keyword evidence="2" id="KW-1185">Reference proteome</keyword>
<dbReference type="RefSeq" id="WP_166879588.1">
    <property type="nucleotide sequence ID" value="NZ_WHJH01000029.1"/>
</dbReference>
<sequence>MNERLKGDVAARWKQLFPLLRTMFHEYTHFLDMTTTTYGLSVLNAIFIGASGYSKGKNSASYDGADSARRALSELNMDEMHARISGQCGQPWGYKDWFECIGSEEEEIAHILTGTIFLNPVKKTEFARAPYSIPSLLESNAVSNELFL</sequence>
<accession>A0ABX0NXQ5</accession>
<comment type="caution">
    <text evidence="1">The sequence shown here is derived from an EMBL/GenBank/DDBJ whole genome shotgun (WGS) entry which is preliminary data.</text>
</comment>
<proteinExistence type="predicted"/>